<dbReference type="InterPro" id="IPR050603">
    <property type="entry name" value="MYST_HAT"/>
</dbReference>
<dbReference type="OMA" id="YKLSAWE"/>
<dbReference type="InterPro" id="IPR040706">
    <property type="entry name" value="Zf-MYST"/>
</dbReference>
<comment type="similarity">
    <text evidence="1">Belongs to the MYST (SAS/MOZ) family.</text>
</comment>
<dbReference type="GO" id="GO:0003712">
    <property type="term" value="F:transcription coregulator activity"/>
    <property type="evidence" value="ECO:0007669"/>
    <property type="project" value="TreeGrafter"/>
</dbReference>
<dbReference type="InterPro" id="IPR016181">
    <property type="entry name" value="Acyl_CoA_acyltransferase"/>
</dbReference>
<dbReference type="VEuPathDB" id="TriTrypDB:TvY486_1008160"/>
<evidence type="ECO:0000259" key="6">
    <source>
        <dbReference type="PROSITE" id="PS51726"/>
    </source>
</evidence>
<dbReference type="PANTHER" id="PTHR10615">
    <property type="entry name" value="HISTONE ACETYLTRANSFERASE"/>
    <property type="match status" value="1"/>
</dbReference>
<evidence type="ECO:0000256" key="2">
    <source>
        <dbReference type="ARBA" id="ARBA00013184"/>
    </source>
</evidence>
<reference evidence="7" key="1">
    <citation type="journal article" date="2012" name="Proc. Natl. Acad. Sci. U.S.A.">
        <title>Antigenic diversity is generated by distinct evolutionary mechanisms in African trypanosome species.</title>
        <authorList>
            <person name="Jackson A.P."/>
            <person name="Berry A."/>
            <person name="Aslett M."/>
            <person name="Allison H.C."/>
            <person name="Burton P."/>
            <person name="Vavrova-Anderson J."/>
            <person name="Brown R."/>
            <person name="Browne H."/>
            <person name="Corton N."/>
            <person name="Hauser H."/>
            <person name="Gamble J."/>
            <person name="Gilderthorp R."/>
            <person name="Marcello L."/>
            <person name="McQuillan J."/>
            <person name="Otto T.D."/>
            <person name="Quail M.A."/>
            <person name="Sanders M.J."/>
            <person name="van Tonder A."/>
            <person name="Ginger M.L."/>
            <person name="Field M.C."/>
            <person name="Barry J.D."/>
            <person name="Hertz-Fowler C."/>
            <person name="Berriman M."/>
        </authorList>
    </citation>
    <scope>NUCLEOTIDE SEQUENCE</scope>
    <source>
        <strain evidence="7">Y486</strain>
    </source>
</reference>
<dbReference type="EMBL" id="HE573026">
    <property type="protein sequence ID" value="CCC51770.1"/>
    <property type="molecule type" value="Genomic_DNA"/>
</dbReference>
<dbReference type="PROSITE" id="PS00028">
    <property type="entry name" value="ZINC_FINGER_C2H2_1"/>
    <property type="match status" value="1"/>
</dbReference>
<keyword evidence="4" id="KW-0007">Acetylation</keyword>
<dbReference type="InterPro" id="IPR002717">
    <property type="entry name" value="HAT_MYST-type"/>
</dbReference>
<dbReference type="Pfam" id="PF17772">
    <property type="entry name" value="zf-MYST"/>
    <property type="match status" value="1"/>
</dbReference>
<evidence type="ECO:0000256" key="4">
    <source>
        <dbReference type="ARBA" id="ARBA00022990"/>
    </source>
</evidence>
<evidence type="ECO:0000313" key="7">
    <source>
        <dbReference type="EMBL" id="CCC51770.1"/>
    </source>
</evidence>
<dbReference type="GO" id="GO:0000785">
    <property type="term" value="C:chromatin"/>
    <property type="evidence" value="ECO:0007669"/>
    <property type="project" value="TreeGrafter"/>
</dbReference>
<dbReference type="EC" id="2.3.1.48" evidence="2"/>
<name>G0U7B2_TRYVY</name>
<dbReference type="GO" id="GO:0004402">
    <property type="term" value="F:histone acetyltransferase activity"/>
    <property type="evidence" value="ECO:0007669"/>
    <property type="project" value="InterPro"/>
</dbReference>
<feature type="domain" description="MYST-type HAT" evidence="6">
    <location>
        <begin position="1"/>
        <end position="283"/>
    </location>
</feature>
<evidence type="ECO:0000256" key="3">
    <source>
        <dbReference type="ARBA" id="ARBA00022679"/>
    </source>
</evidence>
<protein>
    <recommendedName>
        <fullName evidence="2">histone acetyltransferase</fullName>
        <ecNumber evidence="2">2.3.1.48</ecNumber>
    </recommendedName>
</protein>
<proteinExistence type="inferred from homology"/>
<dbReference type="Gene3D" id="1.10.10.10">
    <property type="entry name" value="Winged helix-like DNA-binding domain superfamily/Winged helix DNA-binding domain"/>
    <property type="match status" value="1"/>
</dbReference>
<dbReference type="PANTHER" id="PTHR10615:SF208">
    <property type="entry name" value="HISTONE ACETYLTRANSFERASE"/>
    <property type="match status" value="1"/>
</dbReference>
<dbReference type="SUPFAM" id="SSF55729">
    <property type="entry name" value="Acyl-CoA N-acyltransferases (Nat)"/>
    <property type="match status" value="1"/>
</dbReference>
<keyword evidence="3 7" id="KW-0808">Transferase</keyword>
<evidence type="ECO:0000256" key="5">
    <source>
        <dbReference type="PIRSR" id="PIRSR602717-51"/>
    </source>
</evidence>
<sequence length="285" mass="33067">MVMIKERAENIAIRTLFREYHADYASGFFHSNYENTNEIFLCEACLSYFPLELDLQQHMETCPHRYWIPGDEIYRCAKRKCVVFEIDGRRPECAAYTRRIARLAKLFLEEKTTLDDLHFFAFIALFEVDDYGYHFTGYFSKEWRKSVLCTNTLSCVVVLPPYRAKGYGSLLIEISYEMGRIERVPGTPERPLSATGRRVFQKMWQEEVLRAISSLHEKNLPVTINSLSSENGMTTEDVAVALHRLGIVFNVQQNGPLICVPRGLLRSAKKAKRIDPKSFKWVPLF</sequence>
<organism evidence="7">
    <name type="scientific">Trypanosoma vivax (strain Y486)</name>
    <dbReference type="NCBI Taxonomy" id="1055687"/>
    <lineage>
        <taxon>Eukaryota</taxon>
        <taxon>Discoba</taxon>
        <taxon>Euglenozoa</taxon>
        <taxon>Kinetoplastea</taxon>
        <taxon>Metakinetoplastina</taxon>
        <taxon>Trypanosomatida</taxon>
        <taxon>Trypanosomatidae</taxon>
        <taxon>Trypanosoma</taxon>
        <taxon>Duttonella</taxon>
    </lineage>
</organism>
<dbReference type="GO" id="GO:0006357">
    <property type="term" value="P:regulation of transcription by RNA polymerase II"/>
    <property type="evidence" value="ECO:0007669"/>
    <property type="project" value="TreeGrafter"/>
</dbReference>
<dbReference type="InterPro" id="IPR036388">
    <property type="entry name" value="WH-like_DNA-bd_sf"/>
</dbReference>
<dbReference type="PROSITE" id="PS51726">
    <property type="entry name" value="MYST_HAT"/>
    <property type="match status" value="1"/>
</dbReference>
<gene>
    <name evidence="7" type="ORF">TVY486_1008160</name>
</gene>
<dbReference type="InterPro" id="IPR013087">
    <property type="entry name" value="Znf_C2H2_type"/>
</dbReference>
<accession>G0U7B2</accession>
<dbReference type="Gene3D" id="3.40.630.30">
    <property type="match status" value="1"/>
</dbReference>
<dbReference type="AlphaFoldDB" id="G0U7B2"/>
<dbReference type="GO" id="GO:0003682">
    <property type="term" value="F:chromatin binding"/>
    <property type="evidence" value="ECO:0007669"/>
    <property type="project" value="TreeGrafter"/>
</dbReference>
<dbReference type="Gene3D" id="3.30.60.60">
    <property type="entry name" value="N-acetyl transferase-like"/>
    <property type="match status" value="1"/>
</dbReference>
<dbReference type="Pfam" id="PF01853">
    <property type="entry name" value="MOZ_SAS"/>
    <property type="match status" value="1"/>
</dbReference>
<dbReference type="GO" id="GO:0005634">
    <property type="term" value="C:nucleus"/>
    <property type="evidence" value="ECO:0007669"/>
    <property type="project" value="TreeGrafter"/>
</dbReference>
<feature type="active site" description="Proton donor/acceptor" evidence="5">
    <location>
        <position position="189"/>
    </location>
</feature>
<evidence type="ECO:0000256" key="1">
    <source>
        <dbReference type="ARBA" id="ARBA00010107"/>
    </source>
</evidence>
<dbReference type="FunFam" id="3.40.630.30:FF:000159">
    <property type="entry name" value="Histone acetyltransferase"/>
    <property type="match status" value="1"/>
</dbReference>